<comment type="caution">
    <text evidence="2">The sequence shown here is derived from an EMBL/GenBank/DDBJ whole genome shotgun (WGS) entry which is preliminary data.</text>
</comment>
<feature type="signal peptide" evidence="1">
    <location>
        <begin position="1"/>
        <end position="25"/>
    </location>
</feature>
<name>A0A553NU25_TIGCA</name>
<dbReference type="AlphaFoldDB" id="A0A553NU25"/>
<reference evidence="2 3" key="1">
    <citation type="journal article" date="2018" name="Nat. Ecol. Evol.">
        <title>Genomic signatures of mitonuclear coevolution across populations of Tigriopus californicus.</title>
        <authorList>
            <person name="Barreto F.S."/>
            <person name="Watson E.T."/>
            <person name="Lima T.G."/>
            <person name="Willett C.S."/>
            <person name="Edmands S."/>
            <person name="Li W."/>
            <person name="Burton R.S."/>
        </authorList>
    </citation>
    <scope>NUCLEOTIDE SEQUENCE [LARGE SCALE GENOMIC DNA]</scope>
    <source>
        <strain evidence="2 3">San Diego</strain>
    </source>
</reference>
<keyword evidence="3" id="KW-1185">Reference proteome</keyword>
<organism evidence="2 3">
    <name type="scientific">Tigriopus californicus</name>
    <name type="common">Marine copepod</name>
    <dbReference type="NCBI Taxonomy" id="6832"/>
    <lineage>
        <taxon>Eukaryota</taxon>
        <taxon>Metazoa</taxon>
        <taxon>Ecdysozoa</taxon>
        <taxon>Arthropoda</taxon>
        <taxon>Crustacea</taxon>
        <taxon>Multicrustacea</taxon>
        <taxon>Hexanauplia</taxon>
        <taxon>Copepoda</taxon>
        <taxon>Harpacticoida</taxon>
        <taxon>Harpacticidae</taxon>
        <taxon>Tigriopus</taxon>
    </lineage>
</organism>
<dbReference type="Proteomes" id="UP000318571">
    <property type="component" value="Chromosome 1"/>
</dbReference>
<protein>
    <submittedName>
        <fullName evidence="2">Uncharacterized protein</fullName>
    </submittedName>
</protein>
<keyword evidence="1" id="KW-0732">Signal</keyword>
<feature type="chain" id="PRO_5021710988" evidence="1">
    <location>
        <begin position="26"/>
        <end position="325"/>
    </location>
</feature>
<proteinExistence type="predicted"/>
<evidence type="ECO:0000313" key="2">
    <source>
        <dbReference type="EMBL" id="TRY68940.1"/>
    </source>
</evidence>
<gene>
    <name evidence="2" type="ORF">TCAL_03056</name>
</gene>
<sequence length="325" mass="36309">MEASRGFAFWLVVALIVLDCSKTHALNDSGFYSASLNTPGSLFSGPLVGATFLENIYNSYNATGLLALGTIFLAASGFIALKSLPPPEEVKYQVEEWKKDPLAFLPQIKKPNLKTVQRQDVTFNYDLHGYDPYDNGISSTAASTYPRHFHGSLAPDFQNSQYNFVANSPGPPYSSIPAISTVHSVPTEPVSSRRQQIVMKIKNADPSQESSLLARIKNALTKTVENFASSPNSFAESGVGGVDVDYGQSENIPVYDFFEPRPKVKRPPQQYIPYLKRNQNKIYEHANTQIIQLEKRRRQFAPTKASPPNHTPSKYSTKFPWKQYY</sequence>
<evidence type="ECO:0000313" key="3">
    <source>
        <dbReference type="Proteomes" id="UP000318571"/>
    </source>
</evidence>
<dbReference type="EMBL" id="VCGU01000010">
    <property type="protein sequence ID" value="TRY68940.1"/>
    <property type="molecule type" value="Genomic_DNA"/>
</dbReference>
<evidence type="ECO:0000256" key="1">
    <source>
        <dbReference type="SAM" id="SignalP"/>
    </source>
</evidence>
<accession>A0A553NU25</accession>